<sequence length="151" mass="16401">MSTQKPQQGSPPLTPAFTPAMRDLQARGKDPFQGNPGHEDHHSVMHLGLGQCLPKDTYEARERRAYAMSVLDSPEKLMMYAQSENDSIPSQRLRFMQMAAGLSPERMNPDLNMPPEIGSKSNPPTQLKGPELGRRIVSGAGGFTIAGPSSG</sequence>
<organism evidence="2 3">
    <name type="scientific">Clonostachys rhizophaga</name>
    <dbReference type="NCBI Taxonomy" id="160324"/>
    <lineage>
        <taxon>Eukaryota</taxon>
        <taxon>Fungi</taxon>
        <taxon>Dikarya</taxon>
        <taxon>Ascomycota</taxon>
        <taxon>Pezizomycotina</taxon>
        <taxon>Sordariomycetes</taxon>
        <taxon>Hypocreomycetidae</taxon>
        <taxon>Hypocreales</taxon>
        <taxon>Bionectriaceae</taxon>
        <taxon>Clonostachys</taxon>
    </lineage>
</organism>
<dbReference type="AlphaFoldDB" id="A0A9N9VES1"/>
<reference evidence="2" key="1">
    <citation type="submission" date="2021-10" db="EMBL/GenBank/DDBJ databases">
        <authorList>
            <person name="Piombo E."/>
        </authorList>
    </citation>
    <scope>NUCLEOTIDE SEQUENCE</scope>
</reference>
<evidence type="ECO:0000313" key="2">
    <source>
        <dbReference type="EMBL" id="CAH0021992.1"/>
    </source>
</evidence>
<feature type="compositionally biased region" description="Polar residues" evidence="1">
    <location>
        <begin position="1"/>
        <end position="11"/>
    </location>
</feature>
<name>A0A9N9VES1_9HYPO</name>
<keyword evidence="3" id="KW-1185">Reference proteome</keyword>
<comment type="caution">
    <text evidence="2">The sequence shown here is derived from an EMBL/GenBank/DDBJ whole genome shotgun (WGS) entry which is preliminary data.</text>
</comment>
<evidence type="ECO:0000256" key="1">
    <source>
        <dbReference type="SAM" id="MobiDB-lite"/>
    </source>
</evidence>
<proteinExistence type="predicted"/>
<evidence type="ECO:0000313" key="3">
    <source>
        <dbReference type="Proteomes" id="UP000696573"/>
    </source>
</evidence>
<gene>
    <name evidence="2" type="ORF">CRHIZ90672A_00006100</name>
</gene>
<protein>
    <submittedName>
        <fullName evidence="2">Uncharacterized protein</fullName>
    </submittedName>
</protein>
<dbReference type="OrthoDB" id="5372011at2759"/>
<feature type="region of interest" description="Disordered" evidence="1">
    <location>
        <begin position="1"/>
        <end position="43"/>
    </location>
</feature>
<dbReference type="Proteomes" id="UP000696573">
    <property type="component" value="Unassembled WGS sequence"/>
</dbReference>
<dbReference type="EMBL" id="CABFNQ020000673">
    <property type="protein sequence ID" value="CAH0021992.1"/>
    <property type="molecule type" value="Genomic_DNA"/>
</dbReference>
<accession>A0A9N9VES1</accession>
<feature type="region of interest" description="Disordered" evidence="1">
    <location>
        <begin position="104"/>
        <end position="132"/>
    </location>
</feature>